<dbReference type="Proteomes" id="UP000444721">
    <property type="component" value="Unassembled WGS sequence"/>
</dbReference>
<name>A0A6A5BLQ1_NAEFO</name>
<keyword evidence="3 5" id="KW-1133">Transmembrane helix</keyword>
<keyword evidence="7" id="KW-1185">Reference proteome</keyword>
<dbReference type="EMBL" id="VFQX01000033">
    <property type="protein sequence ID" value="KAF0977947.1"/>
    <property type="molecule type" value="Genomic_DNA"/>
</dbReference>
<dbReference type="Pfam" id="PF15795">
    <property type="entry name" value="Spec3"/>
    <property type="match status" value="1"/>
</dbReference>
<gene>
    <name evidence="6" type="ORF">FDP41_003269</name>
</gene>
<evidence type="ECO:0000256" key="5">
    <source>
        <dbReference type="SAM" id="Phobius"/>
    </source>
</evidence>
<reference evidence="6 7" key="1">
    <citation type="journal article" date="2019" name="Sci. Rep.">
        <title>Nanopore sequencing improves the draft genome of the human pathogenic amoeba Naegleria fowleri.</title>
        <authorList>
            <person name="Liechti N."/>
            <person name="Schurch N."/>
            <person name="Bruggmann R."/>
            <person name="Wittwer M."/>
        </authorList>
    </citation>
    <scope>NUCLEOTIDE SEQUENCE [LARGE SCALE GENOMIC DNA]</scope>
    <source>
        <strain evidence="6 7">ATCC 30894</strain>
    </source>
</reference>
<evidence type="ECO:0000256" key="3">
    <source>
        <dbReference type="ARBA" id="ARBA00022989"/>
    </source>
</evidence>
<accession>A0A6A5BLQ1</accession>
<keyword evidence="4 5" id="KW-0472">Membrane</keyword>
<comment type="subcellular location">
    <subcellularLocation>
        <location evidence="1">Membrane</location>
        <topology evidence="1">Multi-pass membrane protein</topology>
    </subcellularLocation>
</comment>
<dbReference type="RefSeq" id="XP_044562660.1">
    <property type="nucleotide sequence ID" value="XM_044706554.1"/>
</dbReference>
<comment type="caution">
    <text evidence="6">The sequence shown here is derived from an EMBL/GenBank/DDBJ whole genome shotgun (WGS) entry which is preliminary data.</text>
</comment>
<feature type="transmembrane region" description="Helical" evidence="5">
    <location>
        <begin position="13"/>
        <end position="35"/>
    </location>
</feature>
<feature type="transmembrane region" description="Helical" evidence="5">
    <location>
        <begin position="47"/>
        <end position="71"/>
    </location>
</feature>
<evidence type="ECO:0000256" key="4">
    <source>
        <dbReference type="ARBA" id="ARBA00023136"/>
    </source>
</evidence>
<evidence type="ECO:0000256" key="1">
    <source>
        <dbReference type="ARBA" id="ARBA00004141"/>
    </source>
</evidence>
<evidence type="ECO:0000256" key="2">
    <source>
        <dbReference type="ARBA" id="ARBA00022692"/>
    </source>
</evidence>
<organism evidence="6 7">
    <name type="scientific">Naegleria fowleri</name>
    <name type="common">Brain eating amoeba</name>
    <dbReference type="NCBI Taxonomy" id="5763"/>
    <lineage>
        <taxon>Eukaryota</taxon>
        <taxon>Discoba</taxon>
        <taxon>Heterolobosea</taxon>
        <taxon>Tetramitia</taxon>
        <taxon>Eutetramitia</taxon>
        <taxon>Vahlkampfiidae</taxon>
        <taxon>Naegleria</taxon>
    </lineage>
</organism>
<dbReference type="GeneID" id="68110487"/>
<protein>
    <submittedName>
        <fullName evidence="6">Uncharacterized protein</fullName>
    </submittedName>
</protein>
<dbReference type="VEuPathDB" id="AmoebaDB:FDP41_003269"/>
<dbReference type="AlphaFoldDB" id="A0A6A5BLQ1"/>
<proteinExistence type="predicted"/>
<dbReference type="GO" id="GO:0016020">
    <property type="term" value="C:membrane"/>
    <property type="evidence" value="ECO:0007669"/>
    <property type="project" value="UniProtKB-SubCell"/>
</dbReference>
<dbReference type="OrthoDB" id="361532at2759"/>
<dbReference type="InterPro" id="IPR026673">
    <property type="entry name" value="SPEC3/Stum"/>
</dbReference>
<evidence type="ECO:0000313" key="6">
    <source>
        <dbReference type="EMBL" id="KAF0977947.1"/>
    </source>
</evidence>
<evidence type="ECO:0000313" key="7">
    <source>
        <dbReference type="Proteomes" id="UP000444721"/>
    </source>
</evidence>
<keyword evidence="2 5" id="KW-0812">Transmembrane</keyword>
<dbReference type="OMA" id="CEGMGLI"/>
<sequence length="78" mass="8792">MGLFEDSTPRCEGMGLIILIINFLFPGFGTLIAAFITSEKEKMQPTLIVGILQIVTSWLLIGWLWAIWWGYKIMQASA</sequence>